<dbReference type="EMBL" id="CAOQHR010000009">
    <property type="protein sequence ID" value="CAI6339463.1"/>
    <property type="molecule type" value="Genomic_DNA"/>
</dbReference>
<organism evidence="1 2">
    <name type="scientific">Periconia digitata</name>
    <dbReference type="NCBI Taxonomy" id="1303443"/>
    <lineage>
        <taxon>Eukaryota</taxon>
        <taxon>Fungi</taxon>
        <taxon>Dikarya</taxon>
        <taxon>Ascomycota</taxon>
        <taxon>Pezizomycotina</taxon>
        <taxon>Dothideomycetes</taxon>
        <taxon>Pleosporomycetidae</taxon>
        <taxon>Pleosporales</taxon>
        <taxon>Massarineae</taxon>
        <taxon>Periconiaceae</taxon>
        <taxon>Periconia</taxon>
    </lineage>
</organism>
<evidence type="ECO:0000313" key="2">
    <source>
        <dbReference type="Proteomes" id="UP001152607"/>
    </source>
</evidence>
<gene>
    <name evidence="1" type="ORF">PDIGIT_LOCUS12622</name>
</gene>
<dbReference type="AlphaFoldDB" id="A0A9W4USC5"/>
<keyword evidence="2" id="KW-1185">Reference proteome</keyword>
<dbReference type="Proteomes" id="UP001152607">
    <property type="component" value="Unassembled WGS sequence"/>
</dbReference>
<proteinExistence type="predicted"/>
<name>A0A9W4USC5_9PLEO</name>
<sequence>MYLGSKNHRKAMRYTCPHFQTPQPMITAFSQCSSPCSLYFPYIKLQRHLEIGVR</sequence>
<evidence type="ECO:0000313" key="1">
    <source>
        <dbReference type="EMBL" id="CAI6339463.1"/>
    </source>
</evidence>
<comment type="caution">
    <text evidence="1">The sequence shown here is derived from an EMBL/GenBank/DDBJ whole genome shotgun (WGS) entry which is preliminary data.</text>
</comment>
<protein>
    <submittedName>
        <fullName evidence="1">Uncharacterized protein</fullName>
    </submittedName>
</protein>
<accession>A0A9W4USC5</accession>
<reference evidence="1" key="1">
    <citation type="submission" date="2023-01" db="EMBL/GenBank/DDBJ databases">
        <authorList>
            <person name="Van Ghelder C."/>
            <person name="Rancurel C."/>
        </authorList>
    </citation>
    <scope>NUCLEOTIDE SEQUENCE</scope>
    <source>
        <strain evidence="1">CNCM I-4278</strain>
    </source>
</reference>